<evidence type="ECO:0008006" key="4">
    <source>
        <dbReference type="Google" id="ProtNLM"/>
    </source>
</evidence>
<evidence type="ECO:0000313" key="2">
    <source>
        <dbReference type="EMBL" id="AUX41591.1"/>
    </source>
</evidence>
<protein>
    <recommendedName>
        <fullName evidence="4">Secreted protein</fullName>
    </recommendedName>
</protein>
<name>A0A2L0EQK7_SORCE</name>
<keyword evidence="1" id="KW-0732">Signal</keyword>
<evidence type="ECO:0000313" key="3">
    <source>
        <dbReference type="Proteomes" id="UP000238348"/>
    </source>
</evidence>
<gene>
    <name evidence="2" type="ORF">SOCE26_030120</name>
</gene>
<dbReference type="EMBL" id="CP012673">
    <property type="protein sequence ID" value="AUX41591.1"/>
    <property type="molecule type" value="Genomic_DNA"/>
</dbReference>
<dbReference type="RefSeq" id="WP_234023685.1">
    <property type="nucleotide sequence ID" value="NZ_CP012673.1"/>
</dbReference>
<evidence type="ECO:0000256" key="1">
    <source>
        <dbReference type="SAM" id="SignalP"/>
    </source>
</evidence>
<reference evidence="2 3" key="1">
    <citation type="submission" date="2015-09" db="EMBL/GenBank/DDBJ databases">
        <title>Sorangium comparison.</title>
        <authorList>
            <person name="Zaburannyi N."/>
            <person name="Bunk B."/>
            <person name="Overmann J."/>
            <person name="Mueller R."/>
        </authorList>
    </citation>
    <scope>NUCLEOTIDE SEQUENCE [LARGE SCALE GENOMIC DNA]</scope>
    <source>
        <strain evidence="2 3">So ce26</strain>
    </source>
</reference>
<feature type="signal peptide" evidence="1">
    <location>
        <begin position="1"/>
        <end position="31"/>
    </location>
</feature>
<dbReference type="AlphaFoldDB" id="A0A2L0EQK7"/>
<dbReference type="PROSITE" id="PS51318">
    <property type="entry name" value="TAT"/>
    <property type="match status" value="1"/>
</dbReference>
<accession>A0A2L0EQK7</accession>
<organism evidence="2 3">
    <name type="scientific">Sorangium cellulosum</name>
    <name type="common">Polyangium cellulosum</name>
    <dbReference type="NCBI Taxonomy" id="56"/>
    <lineage>
        <taxon>Bacteria</taxon>
        <taxon>Pseudomonadati</taxon>
        <taxon>Myxococcota</taxon>
        <taxon>Polyangia</taxon>
        <taxon>Polyangiales</taxon>
        <taxon>Polyangiaceae</taxon>
        <taxon>Sorangium</taxon>
    </lineage>
</organism>
<feature type="chain" id="PRO_5014623226" description="Secreted protein" evidence="1">
    <location>
        <begin position="32"/>
        <end position="296"/>
    </location>
</feature>
<proteinExistence type="predicted"/>
<dbReference type="InterPro" id="IPR006311">
    <property type="entry name" value="TAT_signal"/>
</dbReference>
<dbReference type="Proteomes" id="UP000238348">
    <property type="component" value="Chromosome"/>
</dbReference>
<sequence length="296" mass="30588">MSGRRRAGGGAAAAVAVAGVAAALAPARSWAQGVGDLPMRAADRGYVAVYGVFSASPQDREVSTFHVAPQIAAGVRLNGWLTATADVTAAWTTFQVEGEARRSSFRFGNPFVTVQAALLEEEKRGIHAGLGLAPPLTTFPGTIPVNTEVEYNYAVAAAARGFGDPWLWAPNVIPIALLLRGRAELEAPVVLGASLDPAVLLSVSSNPSRLSLSAAAYAGARLGWLTPGLRVQMMAQSAPLAGRDFAQWAAVVYANAELDAVFVRSQLAVNLDAPFGLAGQRGATVWGATVGGGARL</sequence>